<dbReference type="InterPro" id="IPR043128">
    <property type="entry name" value="Rev_trsase/Diguanyl_cyclase"/>
</dbReference>
<organism evidence="2 3">
    <name type="scientific">Thermosipho ferrireducens</name>
    <dbReference type="NCBI Taxonomy" id="2571116"/>
    <lineage>
        <taxon>Bacteria</taxon>
        <taxon>Thermotogati</taxon>
        <taxon>Thermotogota</taxon>
        <taxon>Thermotogae</taxon>
        <taxon>Thermotogales</taxon>
        <taxon>Fervidobacteriaceae</taxon>
        <taxon>Thermosipho</taxon>
    </lineage>
</organism>
<sequence length="270" mass="31037">MEKIGEIILQASEKLKDKALLSLFSMSVVDLIGVLEVEEFLDKLVRTIYNIVPSVEGVEVKSVDKNLKYGALNNVWEIYEMERIKILIYAASLSDFEKTLLKFIFGVAELHVRNVYKYQSLKERASHDELTGALSRQVGIEFLEKRFSDLKRYSQVASLVFVDLDGLKMINDKEGHLAGDKKLQEFVFVCKEFIRKGDFVIRWGGDEFVLFLNTSRGKEVIERIKAVVSMSFSYGVVNIPDGFESVKQAIDRADKLMYQQKFMKKFKKSN</sequence>
<dbReference type="EMBL" id="CP071446">
    <property type="protein sequence ID" value="QTA37420.1"/>
    <property type="molecule type" value="Genomic_DNA"/>
</dbReference>
<proteinExistence type="predicted"/>
<feature type="domain" description="GGDEF" evidence="1">
    <location>
        <begin position="155"/>
        <end position="270"/>
    </location>
</feature>
<dbReference type="InterPro" id="IPR029787">
    <property type="entry name" value="Nucleotide_cyclase"/>
</dbReference>
<evidence type="ECO:0000259" key="1">
    <source>
        <dbReference type="PROSITE" id="PS50887"/>
    </source>
</evidence>
<evidence type="ECO:0000313" key="3">
    <source>
        <dbReference type="Proteomes" id="UP000671862"/>
    </source>
</evidence>
<dbReference type="SUPFAM" id="SSF55073">
    <property type="entry name" value="Nucleotide cyclase"/>
    <property type="match status" value="1"/>
</dbReference>
<dbReference type="NCBIfam" id="TIGR00254">
    <property type="entry name" value="GGDEF"/>
    <property type="match status" value="1"/>
</dbReference>
<dbReference type="SMART" id="SM00267">
    <property type="entry name" value="GGDEF"/>
    <property type="match status" value="1"/>
</dbReference>
<accession>A0ABX7S6N1</accession>
<reference evidence="2 3" key="1">
    <citation type="submission" date="2021-03" db="EMBL/GenBank/DDBJ databases">
        <title>Thermosipho ferrireducens sp.nov., an anaerobic thermophilic iron-reducing bacterium isolated from a deep-sea hydrothermal sulfide deposits.</title>
        <authorList>
            <person name="Zeng X."/>
            <person name="Chen Y."/>
            <person name="Shao Z."/>
        </authorList>
    </citation>
    <scope>NUCLEOTIDE SEQUENCE [LARGE SCALE GENOMIC DNA]</scope>
    <source>
        <strain evidence="2 3">JL129W03</strain>
    </source>
</reference>
<dbReference type="InterPro" id="IPR050469">
    <property type="entry name" value="Diguanylate_Cyclase"/>
</dbReference>
<dbReference type="RefSeq" id="WP_207566145.1">
    <property type="nucleotide sequence ID" value="NZ_CP071446.1"/>
</dbReference>
<dbReference type="Gene3D" id="3.30.70.270">
    <property type="match status" value="1"/>
</dbReference>
<gene>
    <name evidence="2" type="ORF">JYK00_06685</name>
</gene>
<dbReference type="PANTHER" id="PTHR45138:SF23">
    <property type="entry name" value="SIGNALING PROTEIN"/>
    <property type="match status" value="1"/>
</dbReference>
<keyword evidence="3" id="KW-1185">Reference proteome</keyword>
<dbReference type="CDD" id="cd01949">
    <property type="entry name" value="GGDEF"/>
    <property type="match status" value="1"/>
</dbReference>
<dbReference type="Proteomes" id="UP000671862">
    <property type="component" value="Chromosome"/>
</dbReference>
<dbReference type="Pfam" id="PF00990">
    <property type="entry name" value="GGDEF"/>
    <property type="match status" value="1"/>
</dbReference>
<name>A0ABX7S6N1_9BACT</name>
<protein>
    <submittedName>
        <fullName evidence="2">GGDEF domain-containing protein</fullName>
    </submittedName>
</protein>
<evidence type="ECO:0000313" key="2">
    <source>
        <dbReference type="EMBL" id="QTA37420.1"/>
    </source>
</evidence>
<dbReference type="PROSITE" id="PS50887">
    <property type="entry name" value="GGDEF"/>
    <property type="match status" value="1"/>
</dbReference>
<dbReference type="PANTHER" id="PTHR45138">
    <property type="entry name" value="REGULATORY COMPONENTS OF SENSORY TRANSDUCTION SYSTEM"/>
    <property type="match status" value="1"/>
</dbReference>
<dbReference type="InterPro" id="IPR000160">
    <property type="entry name" value="GGDEF_dom"/>
</dbReference>